<keyword evidence="4" id="KW-1185">Reference proteome</keyword>
<dbReference type="RefSeq" id="WP_073072705.1">
    <property type="nucleotide sequence ID" value="NZ_FQXN01000003.1"/>
</dbReference>
<dbReference type="Pfam" id="PF02629">
    <property type="entry name" value="CoA_binding"/>
    <property type="match status" value="1"/>
</dbReference>
<name>A0A1M5SJ27_9BACT</name>
<dbReference type="InterPro" id="IPR016102">
    <property type="entry name" value="Succinyl-CoA_synth-like"/>
</dbReference>
<dbReference type="GO" id="GO:0009361">
    <property type="term" value="C:succinate-CoA ligase complex (ADP-forming)"/>
    <property type="evidence" value="ECO:0007669"/>
    <property type="project" value="TreeGrafter"/>
</dbReference>
<dbReference type="OrthoDB" id="6193532at2"/>
<dbReference type="Proteomes" id="UP000242592">
    <property type="component" value="Unassembled WGS sequence"/>
</dbReference>
<dbReference type="PANTHER" id="PTHR11117">
    <property type="entry name" value="SUCCINYL-COA LIGASE SUBUNIT ALPHA"/>
    <property type="match status" value="1"/>
</dbReference>
<dbReference type="Gene3D" id="3.40.50.720">
    <property type="entry name" value="NAD(P)-binding Rossmann-like Domain"/>
    <property type="match status" value="1"/>
</dbReference>
<dbReference type="Pfam" id="PF00549">
    <property type="entry name" value="Ligase_CoA"/>
    <property type="match status" value="1"/>
</dbReference>
<evidence type="ECO:0000313" key="4">
    <source>
        <dbReference type="Proteomes" id="UP000242592"/>
    </source>
</evidence>
<dbReference type="NCBIfam" id="NF004760">
    <property type="entry name" value="PRK06091.1"/>
    <property type="match status" value="1"/>
</dbReference>
<sequence>MIYKLIKPNSYYDSVTLMLITEEIKKKENVEEALIGMGTETNKGFLKELGMLDEELEKTTPNDLLIVVKGENIDINEIEKDIEDLLKVEAEEESEKFYPTLESAVKKEKDANIALISIAGEYAGYEAKKALDLGLNVMLFSDNVPLETEIELKKYALEKGLLVMGPDCGTAIINGIALAFANVVRKGNIGMVAASGTGAQEVSSIISNLGSGISQLIGTGGRDVKKDVGGLMFLEGIRRLIEDDKTEVIVLVSKPPHEDVVRKAIELLKKSNKKHVVHFINGKVNDKDILVGHTLEDTAIKASLISKGEKVEDKVYSYLDYFENIDFSLKAKEEAKKIDEGRYIRGLYSGGTLADEAMILLQKDIGPVYSPTPINPEYKLDDINESKEHTIVDMGEDEFTVGRPHPMIDFTMRKSRLIKEYLDKDTAIIILDIVLGWGSHMDPGGEIAEAIKTAREKSGVYKCVIANICGTYDDPQNYFEQKKKLEDVGVLVFPSNASAVKFAVNVWKELGR</sequence>
<dbReference type="GO" id="GO:0004775">
    <property type="term" value="F:succinate-CoA ligase (ADP-forming) activity"/>
    <property type="evidence" value="ECO:0007669"/>
    <property type="project" value="TreeGrafter"/>
</dbReference>
<dbReference type="PANTHER" id="PTHR11117:SF24">
    <property type="entry name" value="PROTEIN FDRA"/>
    <property type="match status" value="1"/>
</dbReference>
<proteinExistence type="predicted"/>
<dbReference type="Gene3D" id="3.40.50.261">
    <property type="entry name" value="Succinyl-CoA synthetase domains"/>
    <property type="match status" value="2"/>
</dbReference>
<protein>
    <submittedName>
        <fullName evidence="3">Succinyl-CoA synthetase, alpha subunit</fullName>
    </submittedName>
</protein>
<dbReference type="GO" id="GO:0006099">
    <property type="term" value="P:tricarboxylic acid cycle"/>
    <property type="evidence" value="ECO:0007669"/>
    <property type="project" value="TreeGrafter"/>
</dbReference>
<dbReference type="GO" id="GO:0005829">
    <property type="term" value="C:cytosol"/>
    <property type="evidence" value="ECO:0007669"/>
    <property type="project" value="TreeGrafter"/>
</dbReference>
<dbReference type="InterPro" id="IPR003781">
    <property type="entry name" value="CoA-bd"/>
</dbReference>
<organism evidence="3 4">
    <name type="scientific">Thermosipho atlanticus DSM 15807</name>
    <dbReference type="NCBI Taxonomy" id="1123380"/>
    <lineage>
        <taxon>Bacteria</taxon>
        <taxon>Thermotogati</taxon>
        <taxon>Thermotogota</taxon>
        <taxon>Thermotogae</taxon>
        <taxon>Thermotogales</taxon>
        <taxon>Fervidobacteriaceae</taxon>
        <taxon>Thermosipho</taxon>
    </lineage>
</organism>
<dbReference type="SUPFAM" id="SSF52210">
    <property type="entry name" value="Succinyl-CoA synthetase domains"/>
    <property type="match status" value="2"/>
</dbReference>
<dbReference type="AlphaFoldDB" id="A0A1M5SJ27"/>
<evidence type="ECO:0000259" key="1">
    <source>
        <dbReference type="Pfam" id="PF00549"/>
    </source>
</evidence>
<dbReference type="STRING" id="1123380.SAMN02745199_0903"/>
<feature type="domain" description="CoA-binding" evidence="2">
    <location>
        <begin position="186"/>
        <end position="276"/>
    </location>
</feature>
<accession>A0A1M5SJ27</accession>
<evidence type="ECO:0000259" key="2">
    <source>
        <dbReference type="Pfam" id="PF02629"/>
    </source>
</evidence>
<gene>
    <name evidence="3" type="ORF">SAMN02745199_0903</name>
</gene>
<dbReference type="EMBL" id="FQXN01000003">
    <property type="protein sequence ID" value="SHH38499.1"/>
    <property type="molecule type" value="Genomic_DNA"/>
</dbReference>
<reference evidence="4" key="1">
    <citation type="submission" date="2016-11" db="EMBL/GenBank/DDBJ databases">
        <authorList>
            <person name="Varghese N."/>
            <person name="Submissions S."/>
        </authorList>
    </citation>
    <scope>NUCLEOTIDE SEQUENCE [LARGE SCALE GENOMIC DNA]</scope>
    <source>
        <strain evidence="4">DSM 15807</strain>
    </source>
</reference>
<dbReference type="InterPro" id="IPR005811">
    <property type="entry name" value="SUCC_ACL_C"/>
</dbReference>
<feature type="domain" description="ATP-citrate synthase/succinyl-CoA ligase C-terminal" evidence="1">
    <location>
        <begin position="347"/>
        <end position="503"/>
    </location>
</feature>
<evidence type="ECO:0000313" key="3">
    <source>
        <dbReference type="EMBL" id="SHH38499.1"/>
    </source>
</evidence>
<dbReference type="GO" id="GO:0004776">
    <property type="term" value="F:succinate-CoA ligase (GDP-forming) activity"/>
    <property type="evidence" value="ECO:0007669"/>
    <property type="project" value="TreeGrafter"/>
</dbReference>